<reference evidence="3" key="1">
    <citation type="submission" date="2022-09" db="EMBL/GenBank/DDBJ databases">
        <title>Fusarium specimens isolated from Avocado Roots.</title>
        <authorList>
            <person name="Stajich J."/>
            <person name="Roper C."/>
            <person name="Heimlech-Rivalta G."/>
        </authorList>
    </citation>
    <scope>NUCLEOTIDE SEQUENCE</scope>
    <source>
        <strain evidence="3">CF00136</strain>
    </source>
</reference>
<keyword evidence="2" id="KW-0472">Membrane</keyword>
<keyword evidence="2" id="KW-1133">Transmembrane helix</keyword>
<evidence type="ECO:0000256" key="2">
    <source>
        <dbReference type="SAM" id="Phobius"/>
    </source>
</evidence>
<organism evidence="3 4">
    <name type="scientific">Fusarium torreyae</name>
    <dbReference type="NCBI Taxonomy" id="1237075"/>
    <lineage>
        <taxon>Eukaryota</taxon>
        <taxon>Fungi</taxon>
        <taxon>Dikarya</taxon>
        <taxon>Ascomycota</taxon>
        <taxon>Pezizomycotina</taxon>
        <taxon>Sordariomycetes</taxon>
        <taxon>Hypocreomycetidae</taxon>
        <taxon>Hypocreales</taxon>
        <taxon>Nectriaceae</taxon>
        <taxon>Fusarium</taxon>
    </lineage>
</organism>
<feature type="transmembrane region" description="Helical" evidence="2">
    <location>
        <begin position="410"/>
        <end position="432"/>
    </location>
</feature>
<keyword evidence="4" id="KW-1185">Reference proteome</keyword>
<feature type="transmembrane region" description="Helical" evidence="2">
    <location>
        <begin position="372"/>
        <end position="389"/>
    </location>
</feature>
<feature type="transmembrane region" description="Helical" evidence="2">
    <location>
        <begin position="491"/>
        <end position="507"/>
    </location>
</feature>
<feature type="compositionally biased region" description="Low complexity" evidence="1">
    <location>
        <begin position="1"/>
        <end position="21"/>
    </location>
</feature>
<dbReference type="InterPro" id="IPR026749">
    <property type="entry name" value="Tmem135"/>
</dbReference>
<feature type="transmembrane region" description="Helical" evidence="2">
    <location>
        <begin position="236"/>
        <end position="256"/>
    </location>
</feature>
<dbReference type="Proteomes" id="UP001152049">
    <property type="component" value="Unassembled WGS sequence"/>
</dbReference>
<dbReference type="PANTHER" id="PTHR12459:SF19">
    <property type="entry name" value="TRANSMEMBRANE PROTEIN 135 N-TERMINAL DOMAIN-CONTAINING PROTEIN"/>
    <property type="match status" value="1"/>
</dbReference>
<gene>
    <name evidence="3" type="ORF">NW762_010031</name>
</gene>
<protein>
    <submittedName>
        <fullName evidence="3">Uncharacterized protein</fullName>
    </submittedName>
</protein>
<comment type="caution">
    <text evidence="3">The sequence shown here is derived from an EMBL/GenBank/DDBJ whole genome shotgun (WGS) entry which is preliminary data.</text>
</comment>
<feature type="transmembrane region" description="Helical" evidence="2">
    <location>
        <begin position="438"/>
        <end position="455"/>
    </location>
</feature>
<dbReference type="EMBL" id="JAOQAZ010000022">
    <property type="protein sequence ID" value="KAJ4254433.1"/>
    <property type="molecule type" value="Genomic_DNA"/>
</dbReference>
<accession>A0A9W8RWG5</accession>
<feature type="transmembrane region" description="Helical" evidence="2">
    <location>
        <begin position="169"/>
        <end position="192"/>
    </location>
</feature>
<sequence>MESSISSGDASSSRSSRSSAATTDPVLRNTLRYTISAHEYASLHKYILSRSRVLRRATPTPNRVEKALQPPKGGDDYNARTVRHALRVFVMTFLGMKGWDAVAKRMSKDESNTSAKKKPFYKSPALRLSISLSTILLLYRILFRFFTRLRLHLLDPQVEPFRARNPRTAAMLTSSSAPAIGASFAGLALGIYPAQKMRVTIAIYTIFRALEFAYNFCEADGLIWGRKNGVKRERPWWFGSWMLQPFAFGQLLHAAVFDRDCFPKPWGDLMFKSSSAYLHPRPQDWPSSLKWPQSSQIVDSLAQMARLNWPAYISPTLFPGKEVLPPSLSAIAPLTSRAHPLITSLSCATLHPGDPSCARTYLTFWLQSFPPLARFFVAVFSAFTVIPRFSSLYHNPLATLQRIITKALRMSTFATGALSTAWASICFFQTWLPRHVLATQRFFLGGFFAGLWAFVERKNGRGLFLYSARASVDSLWKVGNKRRWWKSMKGGDVWVFMLALMVTGVVYEKDAQAIRETNWRKGVSWLQGQGWRDWGAEDDEDEEEKDKEE</sequence>
<dbReference type="AlphaFoldDB" id="A0A9W8RWG5"/>
<dbReference type="PANTHER" id="PTHR12459">
    <property type="entry name" value="TRANSMEMBRANE PROTEIN 135-RELATED"/>
    <property type="match status" value="1"/>
</dbReference>
<evidence type="ECO:0000313" key="4">
    <source>
        <dbReference type="Proteomes" id="UP001152049"/>
    </source>
</evidence>
<name>A0A9W8RWG5_9HYPO</name>
<keyword evidence="2" id="KW-0812">Transmembrane</keyword>
<feature type="transmembrane region" description="Helical" evidence="2">
    <location>
        <begin position="125"/>
        <end position="146"/>
    </location>
</feature>
<feature type="region of interest" description="Disordered" evidence="1">
    <location>
        <begin position="1"/>
        <end position="23"/>
    </location>
</feature>
<evidence type="ECO:0000313" key="3">
    <source>
        <dbReference type="EMBL" id="KAJ4254433.1"/>
    </source>
</evidence>
<dbReference type="OrthoDB" id="291792at2759"/>
<proteinExistence type="predicted"/>
<evidence type="ECO:0000256" key="1">
    <source>
        <dbReference type="SAM" id="MobiDB-lite"/>
    </source>
</evidence>